<evidence type="ECO:0000256" key="1">
    <source>
        <dbReference type="SAM" id="Phobius"/>
    </source>
</evidence>
<reference evidence="2" key="1">
    <citation type="journal article" date="2021" name="Proc. Natl. Acad. Sci. U.S.A.">
        <title>A Catalog of Tens of Thousands of Viruses from Human Metagenomes Reveals Hidden Associations with Chronic Diseases.</title>
        <authorList>
            <person name="Tisza M.J."/>
            <person name="Buck C.B."/>
        </authorList>
    </citation>
    <scope>NUCLEOTIDE SEQUENCE</scope>
    <source>
        <strain evidence="2">CtoYX9</strain>
    </source>
</reference>
<keyword evidence="1" id="KW-0472">Membrane</keyword>
<protein>
    <submittedName>
        <fullName evidence="2">Uncharacterized protein</fullName>
    </submittedName>
</protein>
<name>A0A8S5RPN5_9VIRU</name>
<feature type="transmembrane region" description="Helical" evidence="1">
    <location>
        <begin position="26"/>
        <end position="46"/>
    </location>
</feature>
<keyword evidence="1" id="KW-0812">Transmembrane</keyword>
<organism evidence="2">
    <name type="scientific">virus sp. ctoYX9</name>
    <dbReference type="NCBI Taxonomy" id="2825822"/>
    <lineage>
        <taxon>Viruses</taxon>
    </lineage>
</organism>
<dbReference type="EMBL" id="BK059131">
    <property type="protein sequence ID" value="DAE32980.1"/>
    <property type="molecule type" value="Genomic_DNA"/>
</dbReference>
<keyword evidence="1" id="KW-1133">Transmembrane helix</keyword>
<proteinExistence type="predicted"/>
<accession>A0A8S5RPN5</accession>
<sequence>MKTAQEFFSCGDRRCLHFMHAAPLKLLKTAAAIVGIIAAEIMLKYIMKAIGCLLIYISETFNIPL</sequence>
<evidence type="ECO:0000313" key="2">
    <source>
        <dbReference type="EMBL" id="DAE32980.1"/>
    </source>
</evidence>